<name>A0A371E8F6_MUCPR</name>
<evidence type="ECO:0000313" key="2">
    <source>
        <dbReference type="Proteomes" id="UP000257109"/>
    </source>
</evidence>
<dbReference type="AlphaFoldDB" id="A0A371E8F6"/>
<dbReference type="EMBL" id="QJKJ01015563">
    <property type="protein sequence ID" value="RDX62322.1"/>
    <property type="molecule type" value="Genomic_DNA"/>
</dbReference>
<feature type="non-terminal residue" evidence="1">
    <location>
        <position position="126"/>
    </location>
</feature>
<proteinExistence type="predicted"/>
<reference evidence="1" key="1">
    <citation type="submission" date="2018-05" db="EMBL/GenBank/DDBJ databases">
        <title>Draft genome of Mucuna pruriens seed.</title>
        <authorList>
            <person name="Nnadi N.E."/>
            <person name="Vos R."/>
            <person name="Hasami M.H."/>
            <person name="Devisetty U.K."/>
            <person name="Aguiy J.C."/>
        </authorList>
    </citation>
    <scope>NUCLEOTIDE SEQUENCE [LARGE SCALE GENOMIC DNA]</scope>
    <source>
        <strain evidence="1">JCA_2017</strain>
    </source>
</reference>
<gene>
    <name evidence="1" type="ORF">CR513_59359</name>
</gene>
<dbReference type="Proteomes" id="UP000257109">
    <property type="component" value="Unassembled WGS sequence"/>
</dbReference>
<accession>A0A371E8F6</accession>
<organism evidence="1 2">
    <name type="scientific">Mucuna pruriens</name>
    <name type="common">Velvet bean</name>
    <name type="synonym">Dolichos pruriens</name>
    <dbReference type="NCBI Taxonomy" id="157652"/>
    <lineage>
        <taxon>Eukaryota</taxon>
        <taxon>Viridiplantae</taxon>
        <taxon>Streptophyta</taxon>
        <taxon>Embryophyta</taxon>
        <taxon>Tracheophyta</taxon>
        <taxon>Spermatophyta</taxon>
        <taxon>Magnoliopsida</taxon>
        <taxon>eudicotyledons</taxon>
        <taxon>Gunneridae</taxon>
        <taxon>Pentapetalae</taxon>
        <taxon>rosids</taxon>
        <taxon>fabids</taxon>
        <taxon>Fabales</taxon>
        <taxon>Fabaceae</taxon>
        <taxon>Papilionoideae</taxon>
        <taxon>50 kb inversion clade</taxon>
        <taxon>NPAAA clade</taxon>
        <taxon>indigoferoid/millettioid clade</taxon>
        <taxon>Phaseoleae</taxon>
        <taxon>Mucuna</taxon>
    </lineage>
</organism>
<evidence type="ECO:0008006" key="3">
    <source>
        <dbReference type="Google" id="ProtNLM"/>
    </source>
</evidence>
<sequence>MRLNLILVGKLYEAKLKVNNTKYLPKEQMMQEEERIFWILSIGDAQYFITYIDDHFRKVKLKCLRIDNDGEYVGQFDVYYKTCGISHEECFYLPLSNVEATLQFHHNHFAIPPQLLHNSVISAKVQ</sequence>
<protein>
    <recommendedName>
        <fullName evidence="3">Integrase catalytic domain-containing protein</fullName>
    </recommendedName>
</protein>
<keyword evidence="2" id="KW-1185">Reference proteome</keyword>
<comment type="caution">
    <text evidence="1">The sequence shown here is derived from an EMBL/GenBank/DDBJ whole genome shotgun (WGS) entry which is preliminary data.</text>
</comment>
<evidence type="ECO:0000313" key="1">
    <source>
        <dbReference type="EMBL" id="RDX62322.1"/>
    </source>
</evidence>
<feature type="non-terminal residue" evidence="1">
    <location>
        <position position="1"/>
    </location>
</feature>